<evidence type="ECO:0000259" key="2">
    <source>
        <dbReference type="PROSITE" id="PS51767"/>
    </source>
</evidence>
<evidence type="ECO:0000313" key="3">
    <source>
        <dbReference type="EMBL" id="CAA2631567.1"/>
    </source>
</evidence>
<dbReference type="SUPFAM" id="SSF50630">
    <property type="entry name" value="Acid proteases"/>
    <property type="match status" value="1"/>
</dbReference>
<dbReference type="EMBL" id="CACRZD030000014">
    <property type="protein sequence ID" value="CAA6670810.1"/>
    <property type="molecule type" value="Genomic_DNA"/>
</dbReference>
<evidence type="ECO:0000313" key="4">
    <source>
        <dbReference type="Proteomes" id="UP001189122"/>
    </source>
</evidence>
<dbReference type="PANTHER" id="PTHR13683">
    <property type="entry name" value="ASPARTYL PROTEASES"/>
    <property type="match status" value="1"/>
</dbReference>
<dbReference type="PROSITE" id="PS51767">
    <property type="entry name" value="PEPTIDASE_A1"/>
    <property type="match status" value="1"/>
</dbReference>
<dbReference type="AlphaFoldDB" id="A0A7I8JL67"/>
<dbReference type="GO" id="GO:0004190">
    <property type="term" value="F:aspartic-type endopeptidase activity"/>
    <property type="evidence" value="ECO:0007669"/>
    <property type="project" value="InterPro"/>
</dbReference>
<protein>
    <recommendedName>
        <fullName evidence="2">Peptidase A1 domain-containing protein</fullName>
    </recommendedName>
</protein>
<dbReference type="Proteomes" id="UP001189122">
    <property type="component" value="Unassembled WGS sequence"/>
</dbReference>
<dbReference type="InterPro" id="IPR021109">
    <property type="entry name" value="Peptidase_aspartic_dom_sf"/>
</dbReference>
<dbReference type="Gene3D" id="2.40.70.10">
    <property type="entry name" value="Acid Proteases"/>
    <property type="match status" value="1"/>
</dbReference>
<keyword evidence="4" id="KW-1185">Reference proteome</keyword>
<dbReference type="PANTHER" id="PTHR13683:SF679">
    <property type="entry name" value="ASPARTYL PROTEASE FAMILY PROTEIN 2"/>
    <property type="match status" value="1"/>
</dbReference>
<accession>A0A7I8JL67</accession>
<dbReference type="Pfam" id="PF14543">
    <property type="entry name" value="TAXi_N"/>
    <property type="match status" value="1"/>
</dbReference>
<name>A0A7I8JL67_SPIIN</name>
<comment type="similarity">
    <text evidence="1">Belongs to the peptidase A1 family.</text>
</comment>
<dbReference type="InterPro" id="IPR032861">
    <property type="entry name" value="TAXi_N"/>
</dbReference>
<feature type="domain" description="Peptidase A1" evidence="2">
    <location>
        <begin position="50"/>
        <end position="158"/>
    </location>
</feature>
<dbReference type="GO" id="GO:0006508">
    <property type="term" value="P:proteolysis"/>
    <property type="evidence" value="ECO:0007669"/>
    <property type="project" value="InterPro"/>
</dbReference>
<dbReference type="EMBL" id="LR743601">
    <property type="protein sequence ID" value="CAA2631567.1"/>
    <property type="molecule type" value="Genomic_DNA"/>
</dbReference>
<dbReference type="InterPro" id="IPR033121">
    <property type="entry name" value="PEPTIDASE_A1"/>
</dbReference>
<gene>
    <name evidence="3" type="ORF">SI7747_14017215</name>
</gene>
<dbReference type="InterPro" id="IPR001461">
    <property type="entry name" value="Aspartic_peptidase_A1"/>
</dbReference>
<organism evidence="3">
    <name type="scientific">Spirodela intermedia</name>
    <name type="common">Intermediate duckweed</name>
    <dbReference type="NCBI Taxonomy" id="51605"/>
    <lineage>
        <taxon>Eukaryota</taxon>
        <taxon>Viridiplantae</taxon>
        <taxon>Streptophyta</taxon>
        <taxon>Embryophyta</taxon>
        <taxon>Tracheophyta</taxon>
        <taxon>Spermatophyta</taxon>
        <taxon>Magnoliopsida</taxon>
        <taxon>Liliopsida</taxon>
        <taxon>Araceae</taxon>
        <taxon>Lemnoideae</taxon>
        <taxon>Spirodela</taxon>
    </lineage>
</organism>
<evidence type="ECO:0000256" key="1">
    <source>
        <dbReference type="ARBA" id="ARBA00007447"/>
    </source>
</evidence>
<reference evidence="3 4" key="1">
    <citation type="submission" date="2019-12" db="EMBL/GenBank/DDBJ databases">
        <authorList>
            <person name="Scholz U."/>
            <person name="Mascher M."/>
            <person name="Fiebig A."/>
        </authorList>
    </citation>
    <scope>NUCLEOTIDE SEQUENCE</scope>
</reference>
<sequence>MALSLSIYIYKCVYSYARVSGTVSSNKRTIDQSGVSIPAQSGAYLGTGNYVITIGLGTPTRAQTVVINAGSVVCWVHVRYLDGTSTVGFLSSDTRTLTPAYAFQNFIFGCGINNGGLLEGVAGLMGLGRGSYSRCYRPLSASTTSSTVSPTESVLQAS</sequence>
<proteinExistence type="inferred from homology"/>